<feature type="region of interest" description="Disordered" evidence="1">
    <location>
        <begin position="1"/>
        <end position="25"/>
    </location>
</feature>
<dbReference type="Proteomes" id="UP000199140">
    <property type="component" value="Unassembled WGS sequence"/>
</dbReference>
<evidence type="ECO:0000256" key="1">
    <source>
        <dbReference type="SAM" id="MobiDB-lite"/>
    </source>
</evidence>
<evidence type="ECO:0000313" key="5">
    <source>
        <dbReference type="Proteomes" id="UP000199140"/>
    </source>
</evidence>
<dbReference type="RefSeq" id="WP_075379844.1">
    <property type="nucleotide sequence ID" value="NZ_FOPK01000020.1"/>
</dbReference>
<sequence length="315" mass="32983">MPDVHAYQTMASPEVAIPDPTSDAPPVANARVNSGPVSVRADGSTVNHGPRSINTADFGSPVSSGILSTARTAVGAPIMGDIKPTDIITVNGMEMQASIAEQLGMLTRDQSGRYVERDGGVEAASQAPEQAPADDGAVRFISDHAEQNLTELVNATQPGSQVAAMAELIETGALSDRTLNRAASEASKEPGELAQRVELVKAAFKAQADAHVATTHGIEDAEGLWQWARQNRPNDLKHAMNQHGMNRDPRAYAGLAREYVASVADHSPAAVLNATFGGGITASEVRGQVILNIPGKGQMPFRSALKQGLIKVSGL</sequence>
<keyword evidence="4" id="KW-1185">Reference proteome</keyword>
<protein>
    <submittedName>
        <fullName evidence="3">Uncharacterized protein</fullName>
    </submittedName>
</protein>
<feature type="region of interest" description="Disordered" evidence="1">
    <location>
        <begin position="38"/>
        <end position="57"/>
    </location>
</feature>
<accession>A0AAE8HUY0</accession>
<evidence type="ECO:0000313" key="3">
    <source>
        <dbReference type="EMBL" id="SFH32284.1"/>
    </source>
</evidence>
<gene>
    <name evidence="2" type="ORF">MCBMB27_00743</name>
    <name evidence="3" type="ORF">SAMN05192567_12045</name>
</gene>
<feature type="compositionally biased region" description="Polar residues" evidence="1">
    <location>
        <begin position="44"/>
        <end position="57"/>
    </location>
</feature>
<organism evidence="3 5">
    <name type="scientific">Methylobacterium phyllosphaerae</name>
    <dbReference type="NCBI Taxonomy" id="418223"/>
    <lineage>
        <taxon>Bacteria</taxon>
        <taxon>Pseudomonadati</taxon>
        <taxon>Pseudomonadota</taxon>
        <taxon>Alphaproteobacteria</taxon>
        <taxon>Hyphomicrobiales</taxon>
        <taxon>Methylobacteriaceae</taxon>
        <taxon>Methylobacterium</taxon>
    </lineage>
</organism>
<dbReference type="EMBL" id="FOPK01000020">
    <property type="protein sequence ID" value="SFH32284.1"/>
    <property type="molecule type" value="Genomic_DNA"/>
</dbReference>
<dbReference type="AlphaFoldDB" id="A0AAE8HUY0"/>
<name>A0AAE8HUY0_9HYPH</name>
<evidence type="ECO:0000313" key="2">
    <source>
        <dbReference type="EMBL" id="APT30034.1"/>
    </source>
</evidence>
<reference evidence="3 5" key="2">
    <citation type="submission" date="2016-10" db="EMBL/GenBank/DDBJ databases">
        <authorList>
            <person name="Varghese N."/>
            <person name="Submissions S."/>
        </authorList>
    </citation>
    <scope>NUCLEOTIDE SEQUENCE [LARGE SCALE GENOMIC DNA]</scope>
    <source>
        <strain evidence="3 5">CBMB27</strain>
    </source>
</reference>
<dbReference type="EMBL" id="CP015367">
    <property type="protein sequence ID" value="APT30034.1"/>
    <property type="molecule type" value="Genomic_DNA"/>
</dbReference>
<proteinExistence type="predicted"/>
<dbReference type="KEGG" id="mphy:MCBMB27_00743"/>
<reference evidence="2 4" key="1">
    <citation type="submission" date="2016-04" db="EMBL/GenBank/DDBJ databases">
        <title>Complete genome sequencing and analysis of CBMB27, Methylobacterium phyllosphaerae isolated from leaf tissues of rice (Oryza sativa L.).</title>
        <authorList>
            <person name="Lee Y."/>
            <person name="Hwangbo K."/>
            <person name="Chung H."/>
            <person name="Yoo J."/>
            <person name="Kim K.Y."/>
            <person name="Sa T.M."/>
            <person name="Um Y."/>
            <person name="Madhaiyan M."/>
        </authorList>
    </citation>
    <scope>NUCLEOTIDE SEQUENCE [LARGE SCALE GENOMIC DNA]</scope>
    <source>
        <strain evidence="2 4">CBMB27</strain>
    </source>
</reference>
<dbReference type="Proteomes" id="UP000185487">
    <property type="component" value="Chromosome"/>
</dbReference>
<evidence type="ECO:0000313" key="4">
    <source>
        <dbReference type="Proteomes" id="UP000185487"/>
    </source>
</evidence>